<reference evidence="7 8" key="1">
    <citation type="submission" date="2017-09" db="EMBL/GenBank/DDBJ databases">
        <authorList>
            <person name="Ehlers B."/>
            <person name="Leendertz F.H."/>
        </authorList>
    </citation>
    <scope>NUCLEOTIDE SEQUENCE [LARGE SCALE GENOMIC DNA]</scope>
    <source>
        <strain evidence="7 8">CGMCC 1.05381</strain>
    </source>
</reference>
<evidence type="ECO:0000259" key="4">
    <source>
        <dbReference type="Pfam" id="PF25834"/>
    </source>
</evidence>
<dbReference type="InterPro" id="IPR058695">
    <property type="entry name" value="SaeA_N"/>
</dbReference>
<dbReference type="OrthoDB" id="4362456at2"/>
<feature type="domain" description="SaeA fourth Fn3-like" evidence="5">
    <location>
        <begin position="569"/>
        <end position="660"/>
    </location>
</feature>
<dbReference type="AlphaFoldDB" id="A0A2C8YT50"/>
<dbReference type="Pfam" id="PF25831">
    <property type="entry name" value="SaeA_1st"/>
    <property type="match status" value="1"/>
</dbReference>
<feature type="domain" description="SaeA first Fn3-like" evidence="2">
    <location>
        <begin position="263"/>
        <end position="349"/>
    </location>
</feature>
<evidence type="ECO:0000313" key="7">
    <source>
        <dbReference type="EMBL" id="SOE53860.1"/>
    </source>
</evidence>
<feature type="domain" description="SaeA second Fn3-like" evidence="3">
    <location>
        <begin position="355"/>
        <end position="445"/>
    </location>
</feature>
<sequence>MPQATPHQRLEVLTRWRTEAAAAGHPVPSDDFARELSEAGSHAKSFLESTNDSAVAAWAPTLNFFVKQWKMSVILPDLPNHLKAPADSAAAPTPVKPAAVVATSPPPNAGDIAAPSLADARFEALKAWRTAAIESGAESVGNIRESTLRRISGSEVVTEPEVAPFIPASLSGFAGDIAGVLGGIASKSTSVAAVAAAPRAAIAPPPPALPSTDAQAAAGPEMEPTFSASSTTAPVHDVAPEGYEGFDFSRASEEVLALRGSGTEQTGLLLAWDALSTADPVVLYRVVSGDQYAPFNPDTADLVISTAKTSVKDSRPFGSAVRHLQVWANSGTSVEESKASQPVLHAHASFVAPPRRVEIRVDEKKVIGQWETWPETTRVLIFRVPRERAAQESMAPQHQILSGSDNLGGFVDSDPDIRGKCFLYQTVAEAPVDGTRQRSVPVVQIVDVPDVLEPVLDLVIKRHGDEEPQFDLTWTTPKSGQVAIYRTEQSPQAGVDRRALSESALEQAGLVTQARLAHPISRSIDGTAEMLDVPWPREWKFAYFTPVTLLNGQAFVGTSVAAVDPPRIKIAKIVERVNKQILTFEWPQGAASVFVYEGVTDQAAEVATQSNQAHEITQEQYVQQGGLTFPRPLSPKGCDIHLVAVAFLAGQRVVGPPATVRYDRLFRLRYDVRQLRGLTGTITAVSVTLRSEEEMSGPPGFVLVHNPDRMPLSKADGRVLTVAPEAVEGSPRAKRMGFSQLGNVVSKAWRTPADTWKLEVGKPRGYVRVFADLPPDGNVLLALVDPAPSTLRLESLMGRIGGLIGG</sequence>
<organism evidence="7 8">
    <name type="scientific">Salinibacterium xinjiangense</name>
    <dbReference type="NCBI Taxonomy" id="386302"/>
    <lineage>
        <taxon>Bacteria</taxon>
        <taxon>Bacillati</taxon>
        <taxon>Actinomycetota</taxon>
        <taxon>Actinomycetes</taxon>
        <taxon>Micrococcales</taxon>
        <taxon>Microbacteriaceae</taxon>
        <taxon>Salinibacterium</taxon>
    </lineage>
</organism>
<evidence type="ECO:0000259" key="1">
    <source>
        <dbReference type="Pfam" id="PF25831"/>
    </source>
</evidence>
<evidence type="ECO:0000259" key="2">
    <source>
        <dbReference type="Pfam" id="PF25832"/>
    </source>
</evidence>
<evidence type="ECO:0000259" key="5">
    <source>
        <dbReference type="Pfam" id="PF25835"/>
    </source>
</evidence>
<evidence type="ECO:0000259" key="6">
    <source>
        <dbReference type="Pfam" id="PF25836"/>
    </source>
</evidence>
<dbReference type="InterPro" id="IPR058694">
    <property type="entry name" value="Fn3_SaeA_4th"/>
</dbReference>
<evidence type="ECO:0000259" key="3">
    <source>
        <dbReference type="Pfam" id="PF25833"/>
    </source>
</evidence>
<keyword evidence="8" id="KW-1185">Reference proteome</keyword>
<feature type="domain" description="SaeA third Fn3-like" evidence="4">
    <location>
        <begin position="462"/>
        <end position="560"/>
    </location>
</feature>
<protein>
    <submittedName>
        <fullName evidence="7">Uncharacterized protein</fullName>
    </submittedName>
</protein>
<dbReference type="EMBL" id="OCST01000001">
    <property type="protein sequence ID" value="SOE53860.1"/>
    <property type="molecule type" value="Genomic_DNA"/>
</dbReference>
<dbReference type="Pfam" id="PF25834">
    <property type="entry name" value="Fn3_SaeA_4th"/>
    <property type="match status" value="1"/>
</dbReference>
<dbReference type="InterPro" id="IPR058691">
    <property type="entry name" value="Fn3_SaeA_1st"/>
</dbReference>
<dbReference type="Pfam" id="PF25833">
    <property type="entry name" value="Fn3_SaeA_3rd"/>
    <property type="match status" value="1"/>
</dbReference>
<dbReference type="RefSeq" id="WP_097059723.1">
    <property type="nucleotide sequence ID" value="NZ_BMLC01000002.1"/>
</dbReference>
<evidence type="ECO:0000313" key="8">
    <source>
        <dbReference type="Proteomes" id="UP000219440"/>
    </source>
</evidence>
<dbReference type="InterPro" id="IPR058696">
    <property type="entry name" value="Fn3_SaeA_5th"/>
</dbReference>
<dbReference type="Pfam" id="PF25836">
    <property type="entry name" value="Fn3_SaeA_6th"/>
    <property type="match status" value="1"/>
</dbReference>
<dbReference type="Pfam" id="PF25832">
    <property type="entry name" value="Fn3_SaeA_2nd"/>
    <property type="match status" value="1"/>
</dbReference>
<proteinExistence type="predicted"/>
<name>A0A2C8YT50_9MICO</name>
<dbReference type="InterPro" id="IPR058692">
    <property type="entry name" value="Fn3_SaeA_2nd"/>
</dbReference>
<feature type="domain" description="SaeA N-terminal" evidence="1">
    <location>
        <begin position="121"/>
        <end position="181"/>
    </location>
</feature>
<dbReference type="Pfam" id="PF25835">
    <property type="entry name" value="Fn3_SaeA_5th"/>
    <property type="match status" value="1"/>
</dbReference>
<dbReference type="Proteomes" id="UP000219440">
    <property type="component" value="Unassembled WGS sequence"/>
</dbReference>
<dbReference type="InterPro" id="IPR058693">
    <property type="entry name" value="Fn3_SaeA_3rd"/>
</dbReference>
<feature type="domain" description="SaeA fifth Fn3-like" evidence="6">
    <location>
        <begin position="665"/>
        <end position="792"/>
    </location>
</feature>
<accession>A0A2C8YT50</accession>
<gene>
    <name evidence="7" type="ORF">SAMN06296378_0620</name>
</gene>